<dbReference type="AlphaFoldDB" id="A0A0L6URP5"/>
<comment type="caution">
    <text evidence="1">The sequence shown here is derived from an EMBL/GenBank/DDBJ whole genome shotgun (WGS) entry which is preliminary data.</text>
</comment>
<proteinExistence type="predicted"/>
<evidence type="ECO:0000313" key="2">
    <source>
        <dbReference type="Proteomes" id="UP000037035"/>
    </source>
</evidence>
<sequence length="72" mass="8369">MYLVRVDPASICQMLRLCGRYRRRGIVVMFVEPLSEKERTHGILYPRQVPIQQRLDGCAGNYSSMLANFHLN</sequence>
<name>A0A0L6URP5_9BASI</name>
<gene>
    <name evidence="1" type="ORF">VP01_4191g5</name>
</gene>
<dbReference type="VEuPathDB" id="FungiDB:VP01_4191g5"/>
<accession>A0A0L6URP5</accession>
<protein>
    <submittedName>
        <fullName evidence="1">Uncharacterized protein</fullName>
    </submittedName>
</protein>
<keyword evidence="2" id="KW-1185">Reference proteome</keyword>
<reference evidence="1 2" key="1">
    <citation type="submission" date="2015-08" db="EMBL/GenBank/DDBJ databases">
        <title>Next Generation Sequencing and Analysis of the Genome of Puccinia sorghi L Schw, the Causal Agent of Maize Common Rust.</title>
        <authorList>
            <person name="Rochi L."/>
            <person name="Burguener G."/>
            <person name="Darino M."/>
            <person name="Turjanski A."/>
            <person name="Kreff E."/>
            <person name="Dieguez M.J."/>
            <person name="Sacco F."/>
        </authorList>
    </citation>
    <scope>NUCLEOTIDE SEQUENCE [LARGE SCALE GENOMIC DNA]</scope>
    <source>
        <strain evidence="1 2">RO10H11247</strain>
    </source>
</reference>
<dbReference type="EMBL" id="LAVV01009270">
    <property type="protein sequence ID" value="KNZ50892.1"/>
    <property type="molecule type" value="Genomic_DNA"/>
</dbReference>
<dbReference type="Proteomes" id="UP000037035">
    <property type="component" value="Unassembled WGS sequence"/>
</dbReference>
<organism evidence="1 2">
    <name type="scientific">Puccinia sorghi</name>
    <dbReference type="NCBI Taxonomy" id="27349"/>
    <lineage>
        <taxon>Eukaryota</taxon>
        <taxon>Fungi</taxon>
        <taxon>Dikarya</taxon>
        <taxon>Basidiomycota</taxon>
        <taxon>Pucciniomycotina</taxon>
        <taxon>Pucciniomycetes</taxon>
        <taxon>Pucciniales</taxon>
        <taxon>Pucciniaceae</taxon>
        <taxon>Puccinia</taxon>
    </lineage>
</organism>
<evidence type="ECO:0000313" key="1">
    <source>
        <dbReference type="EMBL" id="KNZ50892.1"/>
    </source>
</evidence>